<dbReference type="Pfam" id="PF22936">
    <property type="entry name" value="Pol_BBD"/>
    <property type="match status" value="1"/>
</dbReference>
<dbReference type="GO" id="GO:0008270">
    <property type="term" value="F:zinc ion binding"/>
    <property type="evidence" value="ECO:0007669"/>
    <property type="project" value="UniProtKB-KW"/>
</dbReference>
<dbReference type="InterPro" id="IPR054722">
    <property type="entry name" value="PolX-like_BBD"/>
</dbReference>
<feature type="compositionally biased region" description="Basic and acidic residues" evidence="4">
    <location>
        <begin position="234"/>
        <end position="243"/>
    </location>
</feature>
<dbReference type="EMBL" id="JAUUTY010000001">
    <property type="protein sequence ID" value="KAK1696840.1"/>
    <property type="molecule type" value="Genomic_DNA"/>
</dbReference>
<keyword evidence="2" id="KW-0863">Zinc-finger</keyword>
<keyword evidence="2" id="KW-0862">Zinc</keyword>
<dbReference type="PROSITE" id="PS50994">
    <property type="entry name" value="INTEGRASE"/>
    <property type="match status" value="1"/>
</dbReference>
<feature type="domain" description="Integrase catalytic" evidence="6">
    <location>
        <begin position="792"/>
        <end position="963"/>
    </location>
</feature>
<organism evidence="7 8">
    <name type="scientific">Lolium multiflorum</name>
    <name type="common">Italian ryegrass</name>
    <name type="synonym">Lolium perenne subsp. multiflorum</name>
    <dbReference type="NCBI Taxonomy" id="4521"/>
    <lineage>
        <taxon>Eukaryota</taxon>
        <taxon>Viridiplantae</taxon>
        <taxon>Streptophyta</taxon>
        <taxon>Embryophyta</taxon>
        <taxon>Tracheophyta</taxon>
        <taxon>Spermatophyta</taxon>
        <taxon>Magnoliopsida</taxon>
        <taxon>Liliopsida</taxon>
        <taxon>Poales</taxon>
        <taxon>Poaceae</taxon>
        <taxon>BOP clade</taxon>
        <taxon>Pooideae</taxon>
        <taxon>Poodae</taxon>
        <taxon>Poeae</taxon>
        <taxon>Poeae Chloroplast Group 2 (Poeae type)</taxon>
        <taxon>Loliodinae</taxon>
        <taxon>Loliinae</taxon>
        <taxon>Lolium</taxon>
    </lineage>
</organism>
<name>A0AAD8U389_LOLMU</name>
<dbReference type="InterPro" id="IPR036875">
    <property type="entry name" value="Znf_CCHC_sf"/>
</dbReference>
<keyword evidence="1" id="KW-0378">Hydrolase</keyword>
<dbReference type="PANTHER" id="PTHR42648">
    <property type="entry name" value="TRANSPOSASE, PUTATIVE-RELATED"/>
    <property type="match status" value="1"/>
</dbReference>
<evidence type="ECO:0000259" key="6">
    <source>
        <dbReference type="PROSITE" id="PS50994"/>
    </source>
</evidence>
<dbReference type="Gene3D" id="3.30.420.10">
    <property type="entry name" value="Ribonuclease H-like superfamily/Ribonuclease H"/>
    <property type="match status" value="1"/>
</dbReference>
<evidence type="ECO:0000256" key="1">
    <source>
        <dbReference type="ARBA" id="ARBA00022670"/>
    </source>
</evidence>
<dbReference type="GO" id="GO:0006508">
    <property type="term" value="P:proteolysis"/>
    <property type="evidence" value="ECO:0007669"/>
    <property type="project" value="UniProtKB-KW"/>
</dbReference>
<evidence type="ECO:0000256" key="3">
    <source>
        <dbReference type="SAM" id="Coils"/>
    </source>
</evidence>
<dbReference type="SUPFAM" id="SSF57756">
    <property type="entry name" value="Retrovirus zinc finger-like domains"/>
    <property type="match status" value="1"/>
</dbReference>
<dbReference type="Pfam" id="PF00665">
    <property type="entry name" value="rve"/>
    <property type="match status" value="1"/>
</dbReference>
<dbReference type="GO" id="GO:0008233">
    <property type="term" value="F:peptidase activity"/>
    <property type="evidence" value="ECO:0007669"/>
    <property type="project" value="UniProtKB-KW"/>
</dbReference>
<dbReference type="GO" id="GO:0015074">
    <property type="term" value="P:DNA integration"/>
    <property type="evidence" value="ECO:0007669"/>
    <property type="project" value="InterPro"/>
</dbReference>
<dbReference type="PANTHER" id="PTHR42648:SF21">
    <property type="entry name" value="CYSTEINE-RICH RLK (RECEPTOR-LIKE PROTEIN KINASE) 8"/>
    <property type="match status" value="1"/>
</dbReference>
<dbReference type="PROSITE" id="PS50158">
    <property type="entry name" value="ZF_CCHC"/>
    <property type="match status" value="1"/>
</dbReference>
<evidence type="ECO:0000313" key="7">
    <source>
        <dbReference type="EMBL" id="KAK1696840.1"/>
    </source>
</evidence>
<gene>
    <name evidence="7" type="ORF">QYE76_013537</name>
</gene>
<evidence type="ECO:0008006" key="9">
    <source>
        <dbReference type="Google" id="ProtNLM"/>
    </source>
</evidence>
<evidence type="ECO:0000259" key="5">
    <source>
        <dbReference type="PROSITE" id="PS50158"/>
    </source>
</evidence>
<feature type="compositionally biased region" description="Acidic residues" evidence="4">
    <location>
        <begin position="223"/>
        <end position="233"/>
    </location>
</feature>
<reference evidence="7" key="1">
    <citation type="submission" date="2023-07" db="EMBL/GenBank/DDBJ databases">
        <title>A chromosome-level genome assembly of Lolium multiflorum.</title>
        <authorList>
            <person name="Chen Y."/>
            <person name="Copetti D."/>
            <person name="Kolliker R."/>
            <person name="Studer B."/>
        </authorList>
    </citation>
    <scope>NUCLEOTIDE SEQUENCE</scope>
    <source>
        <strain evidence="7">02402/16</strain>
        <tissue evidence="7">Leaf</tissue>
    </source>
</reference>
<protein>
    <recommendedName>
        <fullName evidence="9">Gag-pol polyprotein</fullName>
    </recommendedName>
</protein>
<feature type="compositionally biased region" description="Basic residues" evidence="4">
    <location>
        <begin position="1064"/>
        <end position="1076"/>
    </location>
</feature>
<dbReference type="Pfam" id="PF13976">
    <property type="entry name" value="gag_pre-integrs"/>
    <property type="match status" value="1"/>
</dbReference>
<evidence type="ECO:0000313" key="8">
    <source>
        <dbReference type="Proteomes" id="UP001231189"/>
    </source>
</evidence>
<dbReference type="InterPro" id="IPR012337">
    <property type="entry name" value="RNaseH-like_sf"/>
</dbReference>
<dbReference type="InterPro" id="IPR001584">
    <property type="entry name" value="Integrase_cat-core"/>
</dbReference>
<dbReference type="InterPro" id="IPR036397">
    <property type="entry name" value="RNaseH_sf"/>
</dbReference>
<dbReference type="Proteomes" id="UP001231189">
    <property type="component" value="Unassembled WGS sequence"/>
</dbReference>
<sequence>MIREGESVADAYARLGALRVRVKGLGVEKYNDGFEMNEAFIKSKVIAMIAVKQEDTNLALNLQIMTKSADLNSDDLVSYVAANENMAKAGKRLMAMNRVDEASHNHEAPRNLALKARADHGEEEEYEFEEEEEMTSTSDIVTDFAFFAKKYKGKLPMLFNDKKKKRTCYNCDEDSHFANECPYEKMVDKPKFIKGVKPRLKPNPINDRYKKNKGRAFVGAEYLSDDEEEDEEKEAGGGRETKVMEPPPSLSSVLDDENENQDELIVLKELYDVRCTLRGEALVKFDFLMDSLKEKDESIEELEYQLNEKERRFNLLRQELKTERCISQGLKQQIETYELDKVKDLETIDRAQLLTQELNASKEELEVAHASLTRDLDHLERANKLVKDELKKLGENHDLLQESYKKALGSMKDPIDVEKLACSSISFTSEHAKLVEEHIRLQEELSLHVETNAYLESLVTKYGLDYHPNESSCEQASILEENVRLTKELAKFTTAKNKMGLDDLLSKQRSNNQKYGLGYAPKSHKKNNYKKEKPAQDKNKKVTNNGKASKGKATSGDRTGPNDHYALFVDYYGDVYANYVGPPNGYAYREYSIWGYSSGGPKWVFDSGCTNHMTGGKGVLDQFIEDINKKSSITFGDNSKGKVLGYGKVAISKDLCLETVMLVEHLGYNLLSIYHLADAGYNSYFTKYYVQVFRSDNLKLVLVGYVENNLYVVDLSKESPSFSTCLMAAKHDEGWLWHRRLGHVNMRNLKQLLKGEHIVGLTGVSFEKDRVCSACVAGKQLKKKHPIKSIVTTSRPLELLHLDLFGPSHYDTLGGSKYGLVIVDDYSRYSWVFLLKSKDETHREFITFAKKAQRMYESEIKAIRTDNGTEFKNYTMQEFVDDEGIKHEFSAPYTPQQNGVVERKNRTIIEMARTMLSEFNSPHNFWGEAISTAVHYSNRLFLRPLTTKPHTSSLPVTSLTSCTFVFLDANVLLKTTKESSNSHAYRYYNRSTGTIEVSCDVVFLEDNGSQVEQVVPCVAGSWSGEPNRGNVAKRGRTVDPPRRSSSRAPPQAHQGTDIDSSSRGRSKSVANKKKDKHVAQEDDEIVPTINVGNANRLEWQEWRTVNPYRFVKLTYTGGDKSFWTKTQAVLWEGYYDSHEFMKHGNVVSPKAINPDELALHDTTKYRFVVQTLKGMGLYDLVCLKPDDTQDDPIFCPMLVRQFHCTVFFHDDVDRTLTWMTGREKYSCSYSQFRAAMGCGDDSNPGYRIHSRSRLTKGDISFCYPANPAPGPPTISGMYYSYLVLAKMFRENLISKSGDSSEVRNYHLNLMYYCHPDRVRKIDGCDLIYCELKRAIMDRMTPNYAQYVQRLINYIVPAPKNVLGE</sequence>
<evidence type="ECO:0000256" key="4">
    <source>
        <dbReference type="SAM" id="MobiDB-lite"/>
    </source>
</evidence>
<accession>A0AAD8U389</accession>
<dbReference type="InterPro" id="IPR001878">
    <property type="entry name" value="Znf_CCHC"/>
</dbReference>
<feature type="coiled-coil region" evidence="3">
    <location>
        <begin position="348"/>
        <end position="403"/>
    </location>
</feature>
<evidence type="ECO:0000256" key="2">
    <source>
        <dbReference type="PROSITE-ProRule" id="PRU00047"/>
    </source>
</evidence>
<feature type="coiled-coil region" evidence="3">
    <location>
        <begin position="292"/>
        <end position="319"/>
    </location>
</feature>
<feature type="region of interest" description="Disordered" evidence="4">
    <location>
        <begin position="1025"/>
        <end position="1081"/>
    </location>
</feature>
<keyword evidence="2" id="KW-0479">Metal-binding</keyword>
<feature type="domain" description="CCHC-type" evidence="5">
    <location>
        <begin position="168"/>
        <end position="182"/>
    </location>
</feature>
<dbReference type="SUPFAM" id="SSF53098">
    <property type="entry name" value="Ribonuclease H-like"/>
    <property type="match status" value="1"/>
</dbReference>
<keyword evidence="3" id="KW-0175">Coiled coil</keyword>
<proteinExistence type="predicted"/>
<feature type="region of interest" description="Disordered" evidence="4">
    <location>
        <begin position="223"/>
        <end position="257"/>
    </location>
</feature>
<dbReference type="InterPro" id="IPR025724">
    <property type="entry name" value="GAG-pre-integrase_dom"/>
</dbReference>
<dbReference type="InterPro" id="IPR039537">
    <property type="entry name" value="Retrotran_Ty1/copia-like"/>
</dbReference>
<comment type="caution">
    <text evidence="7">The sequence shown here is derived from an EMBL/GenBank/DDBJ whole genome shotgun (WGS) entry which is preliminary data.</text>
</comment>
<dbReference type="GO" id="GO:0003676">
    <property type="term" value="F:nucleic acid binding"/>
    <property type="evidence" value="ECO:0007669"/>
    <property type="project" value="InterPro"/>
</dbReference>
<keyword evidence="8" id="KW-1185">Reference proteome</keyword>
<keyword evidence="1" id="KW-0645">Protease</keyword>
<feature type="compositionally biased region" description="Polar residues" evidence="4">
    <location>
        <begin position="1053"/>
        <end position="1063"/>
    </location>
</feature>
<feature type="region of interest" description="Disordered" evidence="4">
    <location>
        <begin position="513"/>
        <end position="558"/>
    </location>
</feature>
<feature type="compositionally biased region" description="Basic and acidic residues" evidence="4">
    <location>
        <begin position="529"/>
        <end position="540"/>
    </location>
</feature>